<evidence type="ECO:0000313" key="1">
    <source>
        <dbReference type="EMBL" id="GAO98959.1"/>
    </source>
</evidence>
<organism evidence="1 2">
    <name type="scientific">Caedimonas varicaedens</name>
    <dbReference type="NCBI Taxonomy" id="1629334"/>
    <lineage>
        <taxon>Bacteria</taxon>
        <taxon>Pseudomonadati</taxon>
        <taxon>Pseudomonadota</taxon>
        <taxon>Alphaproteobacteria</taxon>
        <taxon>Holosporales</taxon>
        <taxon>Caedimonadaceae</taxon>
        <taxon>Caedimonas</taxon>
    </lineage>
</organism>
<accession>A0A0K8MGH3</accession>
<protein>
    <submittedName>
        <fullName evidence="1">Uncharacterized protein</fullName>
    </submittedName>
</protein>
<dbReference type="EMBL" id="BBVC01000107">
    <property type="protein sequence ID" value="GAO98959.1"/>
    <property type="molecule type" value="Genomic_DNA"/>
</dbReference>
<comment type="caution">
    <text evidence="1">The sequence shown here is derived from an EMBL/GenBank/DDBJ whole genome shotgun (WGS) entry which is preliminary data.</text>
</comment>
<proteinExistence type="predicted"/>
<gene>
    <name evidence="1" type="ORF">Cva_01629</name>
</gene>
<dbReference type="Proteomes" id="UP000036771">
    <property type="component" value="Unassembled WGS sequence"/>
</dbReference>
<evidence type="ECO:0000313" key="2">
    <source>
        <dbReference type="Proteomes" id="UP000036771"/>
    </source>
</evidence>
<sequence length="474" mass="52641">MAVISATDQWTKIEAIQNRSWRRVDDATIANQTAQQYLIDTINNHYNRFSTTRENIAVRDRLSAIAQVLLGVSHTNGTDFWNLVDRTQNPFTHRDVFMGISNDTDIVTQLRCLSVRELMSIRNEFSNGQAMIDHAEFANDDLVKALSLCGTFTLKNATTNNAHRACFSGMLIPGKRYDGTDHVAVVPNGLKVHTCTHGFGIKTADNNILPLNNYYFIPYGLDLIDANAFQVQRVHCSVAGADNNNDPLSDIQRNKNPAYGYQNSDYACAVISVTALGVPAIGGNRRTLREAFAYRQRNSIAGIVPGGADLFPNLDTNGNNLPQFLGVNVNYDQIFNNTFQNHLGWNDTHLRYYSIIGRPGDSRLQFNPSGFAVGINLDNTYTSNPSQFMRVDYKVVSPLVNQIQTTGSTTVRRRKGLCYPTYPGISGGIILQTYSNANDRRCRLIGTNWGSERVFTQGQNCVADLLAFASSINP</sequence>
<dbReference type="STRING" id="1629334.Cva_01629"/>
<name>A0A0K8MGH3_9PROT</name>
<reference evidence="1 2" key="1">
    <citation type="submission" date="2015-03" db="EMBL/GenBank/DDBJ databases">
        <title>Caedibacter varicaedens, whole genome shotgun sequence.</title>
        <authorList>
            <person name="Suzuki H."/>
            <person name="Dapper A.L."/>
            <person name="Gibson A.K."/>
            <person name="Jackson C."/>
            <person name="Lee H."/>
            <person name="Pejaver V.R."/>
            <person name="Doak T."/>
            <person name="Lynch M."/>
        </authorList>
    </citation>
    <scope>NUCLEOTIDE SEQUENCE [LARGE SCALE GENOMIC DNA]</scope>
</reference>
<dbReference type="AlphaFoldDB" id="A0A0K8MGH3"/>
<keyword evidence="2" id="KW-1185">Reference proteome</keyword>